<proteinExistence type="predicted"/>
<sequence>MANGSRHSMRYVAESTYGQTPATPAFKPIRHTGTTLGLSKESLQSEEIRSDRQIADFRHGAYQVGGDINFELSFGSFDDLLEAVTLGTWVPNSTTGAQSLSAAVGSFARAAGSFITDGLAVNDVIISSGFATAGNNGRFRITALTATSATVTPLEGQTMAVDAAAAGRTLDTLRAKLKAGTTRRSFSVERFFGDILTADKPYHRFTGVELNTMALAISANAMITGTFGTVGQNMTTGTTALAGATYANPTTTSPLDSFTGTLNEAGTPIAVITEIQLNLENGLEARFVVGSKQSILPSIGRSNCSGTITAYFENSTLLDKFINETESNIVFELPDGAGNKYVFTLPRIKYNGGQPDVEGEGPITLSMPFQALLDSVTQTNIQIERVPA</sequence>
<dbReference type="Proteomes" id="UP001056973">
    <property type="component" value="Segment"/>
</dbReference>
<reference evidence="1" key="1">
    <citation type="submission" date="2022-04" db="EMBL/GenBank/DDBJ databases">
        <authorList>
            <person name="Wang L."/>
            <person name="Zhang J."/>
            <person name="Wang J."/>
        </authorList>
    </citation>
    <scope>NUCLEOTIDE SEQUENCE</scope>
</reference>
<dbReference type="EMBL" id="ON331942">
    <property type="protein sequence ID" value="UQM93934.1"/>
    <property type="molecule type" value="Genomic_DNA"/>
</dbReference>
<organism evidence="1 2">
    <name type="scientific">Stenotrophomonas phage vB_Sm_QDWS359</name>
    <dbReference type="NCBI Taxonomy" id="2943841"/>
    <lineage>
        <taxon>Viruses</taxon>
        <taxon>Duplodnaviria</taxon>
        <taxon>Heunggongvirae</taxon>
        <taxon>Uroviricota</taxon>
        <taxon>Caudoviricetes</taxon>
        <taxon>Mesyanzhinovviridae</taxon>
        <taxon>Bradleyvirinae</taxon>
        <taxon>Xooduovirus</taxon>
        <taxon>Xooduovirus QDWS359</taxon>
    </lineage>
</organism>
<name>A0A9E7IWN3_9CAUD</name>
<keyword evidence="2" id="KW-1185">Reference proteome</keyword>
<dbReference type="InterPro" id="IPR044000">
    <property type="entry name" value="Phage_tube_2"/>
</dbReference>
<gene>
    <name evidence="1" type="ORF">vBSmQDWS359_17</name>
</gene>
<protein>
    <submittedName>
        <fullName evidence="1">Major tail structural protein</fullName>
    </submittedName>
</protein>
<evidence type="ECO:0000313" key="1">
    <source>
        <dbReference type="EMBL" id="UQM93934.1"/>
    </source>
</evidence>
<accession>A0A9E7IWN3</accession>
<dbReference type="Pfam" id="PF18906">
    <property type="entry name" value="Phage_tube_2"/>
    <property type="match status" value="1"/>
</dbReference>
<evidence type="ECO:0000313" key="2">
    <source>
        <dbReference type="Proteomes" id="UP001056973"/>
    </source>
</evidence>